<dbReference type="InterPro" id="IPR027417">
    <property type="entry name" value="P-loop_NTPase"/>
</dbReference>
<proteinExistence type="inferred from homology"/>
<dbReference type="InterPro" id="IPR012699">
    <property type="entry name" value="PhnN"/>
</dbReference>
<dbReference type="NCBIfam" id="TIGR02322">
    <property type="entry name" value="phosphon_PhnN"/>
    <property type="match status" value="1"/>
</dbReference>
<dbReference type="GO" id="GO:0005524">
    <property type="term" value="F:ATP binding"/>
    <property type="evidence" value="ECO:0007669"/>
    <property type="project" value="UniProtKB-KW"/>
</dbReference>
<evidence type="ECO:0000256" key="4">
    <source>
        <dbReference type="ARBA" id="ARBA00022741"/>
    </source>
</evidence>
<gene>
    <name evidence="6 8" type="primary">phnN</name>
    <name evidence="8" type="ORF">EM595_2291</name>
</gene>
<dbReference type="EC" id="2.7.4.23" evidence="6"/>
<feature type="domain" description="Guanylate kinase/L-type calcium channel beta subunit" evidence="7">
    <location>
        <begin position="1"/>
        <end position="178"/>
    </location>
</feature>
<dbReference type="OrthoDB" id="341217at2"/>
<comment type="similarity">
    <text evidence="6">Belongs to the ribose 1,5-bisphosphokinase family.</text>
</comment>
<organism evidence="8 9">
    <name type="scientific">Duffyella gerundensis</name>
    <dbReference type="NCBI Taxonomy" id="1619313"/>
    <lineage>
        <taxon>Bacteria</taxon>
        <taxon>Pseudomonadati</taxon>
        <taxon>Pseudomonadota</taxon>
        <taxon>Gammaproteobacteria</taxon>
        <taxon>Enterobacterales</taxon>
        <taxon>Erwiniaceae</taxon>
        <taxon>Duffyella</taxon>
    </lineage>
</organism>
<protein>
    <recommendedName>
        <fullName evidence="6">Ribose 1,5-bisphosphate phosphokinase PhnN</fullName>
        <ecNumber evidence="6">2.7.4.23</ecNumber>
    </recommendedName>
    <alternativeName>
        <fullName evidence="6">Ribose 1,5-bisphosphokinase</fullName>
    </alternativeName>
</protein>
<dbReference type="InterPro" id="IPR008145">
    <property type="entry name" value="GK/Ca_channel_bsu"/>
</dbReference>
<evidence type="ECO:0000313" key="9">
    <source>
        <dbReference type="Proteomes" id="UP000059419"/>
    </source>
</evidence>
<dbReference type="RefSeq" id="WP_067431836.1">
    <property type="nucleotide sequence ID" value="NZ_JAOSHQ010000001.1"/>
</dbReference>
<accession>A0A0U5LQ60</accession>
<comment type="caution">
    <text evidence="6">Lacks conserved residue(s) required for the propagation of feature annotation.</text>
</comment>
<keyword evidence="8" id="KW-0418">Kinase</keyword>
<dbReference type="GO" id="GO:0033863">
    <property type="term" value="F:ribose 1,5-bisphosphate phosphokinase activity"/>
    <property type="evidence" value="ECO:0007669"/>
    <property type="project" value="UniProtKB-UniRule"/>
</dbReference>
<evidence type="ECO:0000256" key="5">
    <source>
        <dbReference type="ARBA" id="ARBA00022840"/>
    </source>
</evidence>
<keyword evidence="5 6" id="KW-0067">ATP-binding</keyword>
<dbReference type="KEGG" id="ege:EM595_2291"/>
<dbReference type="PATRIC" id="fig|1619313.3.peg.2383"/>
<evidence type="ECO:0000256" key="1">
    <source>
        <dbReference type="ARBA" id="ARBA00000373"/>
    </source>
</evidence>
<evidence type="ECO:0000256" key="3">
    <source>
        <dbReference type="ARBA" id="ARBA00022679"/>
    </source>
</evidence>
<evidence type="ECO:0000313" key="8">
    <source>
        <dbReference type="EMBL" id="CUU24524.1"/>
    </source>
</evidence>
<comment type="catalytic activity">
    <reaction evidence="1 6">
        <text>alpha-D-ribose 1,5-bisphosphate + ATP = 5-phospho-alpha-D-ribose 1-diphosphate + ADP</text>
        <dbReference type="Rhea" id="RHEA:20109"/>
        <dbReference type="ChEBI" id="CHEBI:30616"/>
        <dbReference type="ChEBI" id="CHEBI:58017"/>
        <dbReference type="ChEBI" id="CHEBI:68688"/>
        <dbReference type="ChEBI" id="CHEBI:456216"/>
        <dbReference type="EC" id="2.7.4.23"/>
    </reaction>
</comment>
<sequence length="180" mass="19933">MARLIWLMGASGSGKDSLLRLLAEQPPPRLLIAHRYITRDADAGGENHIALSLSEFQRRADLGLFAMQWQAHGYHYALGSEIDLWLEAGLDVLVNGSRLHLQAARERYGPRLLPLCLQVSPAILRQRLTQRGRESSSEIDRRLVRAAQPLPTGCTVLNNDGALATTLAQLQQLLHPEMSA</sequence>
<dbReference type="GO" id="GO:0006015">
    <property type="term" value="P:5-phosphoribose 1-diphosphate biosynthetic process"/>
    <property type="evidence" value="ECO:0007669"/>
    <property type="project" value="UniProtKB-UniRule"/>
</dbReference>
<dbReference type="UniPathway" id="UPA00087">
    <property type="reaction ID" value="UER00175"/>
</dbReference>
<dbReference type="Gene3D" id="3.40.50.300">
    <property type="entry name" value="P-loop containing nucleotide triphosphate hydrolases"/>
    <property type="match status" value="1"/>
</dbReference>
<dbReference type="GO" id="GO:0019634">
    <property type="term" value="P:organic phosphonate metabolic process"/>
    <property type="evidence" value="ECO:0007669"/>
    <property type="project" value="UniProtKB-UniRule"/>
</dbReference>
<dbReference type="SUPFAM" id="SSF52540">
    <property type="entry name" value="P-loop containing nucleoside triphosphate hydrolases"/>
    <property type="match status" value="1"/>
</dbReference>
<dbReference type="STRING" id="1619313.EM595_2291"/>
<evidence type="ECO:0000256" key="6">
    <source>
        <dbReference type="HAMAP-Rule" id="MF_00836"/>
    </source>
</evidence>
<keyword evidence="4 6" id="KW-0547">Nucleotide-binding</keyword>
<keyword evidence="9" id="KW-1185">Reference proteome</keyword>
<dbReference type="Proteomes" id="UP000059419">
    <property type="component" value="Chromosome 1"/>
</dbReference>
<dbReference type="AlphaFoldDB" id="A0A0U5LQ60"/>
<name>A0A0U5LQ60_9GAMM</name>
<comment type="pathway">
    <text evidence="2 6">Metabolic intermediate biosynthesis; 5-phospho-alpha-D-ribose 1-diphosphate biosynthesis; 5-phospho-alpha-D-ribose 1-diphosphate from D-ribose 5-phosphate (route II): step 3/3.</text>
</comment>
<dbReference type="FunFam" id="3.40.50.300:FF:000979">
    <property type="entry name" value="Ribose 1,5-bisphosphate phosphokinase PhnN"/>
    <property type="match status" value="1"/>
</dbReference>
<dbReference type="HAMAP" id="MF_00836">
    <property type="entry name" value="PhnN"/>
    <property type="match status" value="1"/>
</dbReference>
<dbReference type="EMBL" id="LN907827">
    <property type="protein sequence ID" value="CUU24524.1"/>
    <property type="molecule type" value="Genomic_DNA"/>
</dbReference>
<evidence type="ECO:0000259" key="7">
    <source>
        <dbReference type="SMART" id="SM00072"/>
    </source>
</evidence>
<evidence type="ECO:0000256" key="2">
    <source>
        <dbReference type="ARBA" id="ARBA00005069"/>
    </source>
</evidence>
<keyword evidence="3 6" id="KW-0808">Transferase</keyword>
<reference evidence="9" key="1">
    <citation type="submission" date="2015-11" db="EMBL/GenBank/DDBJ databases">
        <authorList>
            <person name="Blom J."/>
        </authorList>
    </citation>
    <scope>NUCLEOTIDE SEQUENCE [LARGE SCALE GENOMIC DNA]</scope>
</reference>
<comment type="function">
    <text evidence="6">Catalyzes the phosphorylation of ribose 1,5-bisphosphate to 5-phospho-D-ribosyl alpha-1-diphosphate (PRPP).</text>
</comment>
<dbReference type="NCBIfam" id="NF007485">
    <property type="entry name" value="PRK10078.1"/>
    <property type="match status" value="1"/>
</dbReference>
<dbReference type="SMART" id="SM00072">
    <property type="entry name" value="GuKc"/>
    <property type="match status" value="1"/>
</dbReference>